<evidence type="ECO:0000256" key="6">
    <source>
        <dbReference type="ARBA" id="ARBA00022643"/>
    </source>
</evidence>
<protein>
    <recommendedName>
        <fullName evidence="11">Dihydroorotate dehydrogenase (quinone)</fullName>
        <ecNumber evidence="11">1.3.5.2</ecNumber>
    </recommendedName>
    <alternativeName>
        <fullName evidence="11">DHOdehase</fullName>
        <shortName evidence="11">DHOD</shortName>
        <shortName evidence="11">DHODase</shortName>
    </alternativeName>
    <alternativeName>
        <fullName evidence="11">Dihydroorotate oxidase</fullName>
    </alternativeName>
</protein>
<evidence type="ECO:0000256" key="2">
    <source>
        <dbReference type="ARBA" id="ARBA00004370"/>
    </source>
</evidence>
<keyword evidence="9 11" id="KW-0472">Membrane</keyword>
<keyword evidence="14" id="KW-1185">Reference proteome</keyword>
<dbReference type="InterPro" id="IPR050074">
    <property type="entry name" value="DHO_dehydrogenase"/>
</dbReference>
<dbReference type="SUPFAM" id="SSF51395">
    <property type="entry name" value="FMN-linked oxidoreductases"/>
    <property type="match status" value="1"/>
</dbReference>
<dbReference type="Pfam" id="PF01180">
    <property type="entry name" value="DHO_dh"/>
    <property type="match status" value="1"/>
</dbReference>
<gene>
    <name evidence="11" type="primary">pyrD</name>
    <name evidence="13" type="ORF">ACFFF6_09880</name>
</gene>
<reference evidence="13 14" key="1">
    <citation type="submission" date="2024-09" db="EMBL/GenBank/DDBJ databases">
        <authorList>
            <person name="Sun Q."/>
            <person name="Mori K."/>
        </authorList>
    </citation>
    <scope>NUCLEOTIDE SEQUENCE [LARGE SCALE GENOMIC DNA]</scope>
    <source>
        <strain evidence="13 14">CICC 10874</strain>
    </source>
</reference>
<keyword evidence="5 11" id="KW-0285">Flavoprotein</keyword>
<dbReference type="PROSITE" id="PS00911">
    <property type="entry name" value="DHODEHASE_1"/>
    <property type="match status" value="1"/>
</dbReference>
<evidence type="ECO:0000256" key="4">
    <source>
        <dbReference type="ARBA" id="ARBA00005359"/>
    </source>
</evidence>
<evidence type="ECO:0000256" key="1">
    <source>
        <dbReference type="ARBA" id="ARBA00003125"/>
    </source>
</evidence>
<keyword evidence="8 11" id="KW-0560">Oxidoreductase</keyword>
<feature type="binding site" evidence="11">
    <location>
        <position position="292"/>
    </location>
    <ligand>
        <name>FMN</name>
        <dbReference type="ChEBI" id="CHEBI:58210"/>
    </ligand>
</feature>
<comment type="pathway">
    <text evidence="3 11">Pyrimidine metabolism; UMP biosynthesis via de novo pathway; orotate from (S)-dihydroorotate (quinone route): step 1/1.</text>
</comment>
<comment type="similarity">
    <text evidence="4 11">Belongs to the dihydroorotate dehydrogenase family. Type 2 subfamily.</text>
</comment>
<feature type="binding site" evidence="11">
    <location>
        <position position="265"/>
    </location>
    <ligand>
        <name>FMN</name>
        <dbReference type="ChEBI" id="CHEBI:58210"/>
    </ligand>
</feature>
<sequence>MPVAPTIYPLVFRHLLSRLDAERAHTLTMTALRTAHSLPGGPAVLRAVFRTPRPDRDPRPARIVLGAEHRSPFGLAAGFDKQAEVPLALLDLGFGHVEIGTVTAKAQPGNPKPRSFRLIEDRALINRMGFNNPGAAAVAKHLARARATERGQRAVIGVNIGKSKVTALADAAEDYRFSARLLAPYASYLAINVSSPNTPGLRDLQSAASLRPILEAVLEEAAATARTMGREVPVLVKIAPDLHDADILEVAALSQEVGLAGVIATNTTIARPDVLRTPRPRIEEIGAGGLSGPVLAGRSLAVLRLLRGALGPEPVVISCGGIVTSADVRERLAAGADLVQGYTSMIYEGPSWPGRIARGL</sequence>
<evidence type="ECO:0000256" key="3">
    <source>
        <dbReference type="ARBA" id="ARBA00005161"/>
    </source>
</evidence>
<dbReference type="EMBL" id="JBHLSV010000010">
    <property type="protein sequence ID" value="MFC0674261.1"/>
    <property type="molecule type" value="Genomic_DNA"/>
</dbReference>
<feature type="binding site" evidence="11">
    <location>
        <position position="159"/>
    </location>
    <ligand>
        <name>FMN</name>
        <dbReference type="ChEBI" id="CHEBI:58210"/>
    </ligand>
</feature>
<feature type="binding site" evidence="11">
    <location>
        <position position="197"/>
    </location>
    <ligand>
        <name>substrate</name>
    </ligand>
</feature>
<feature type="binding site" evidence="11">
    <location>
        <begin position="342"/>
        <end position="343"/>
    </location>
    <ligand>
        <name>FMN</name>
        <dbReference type="ChEBI" id="CHEBI:58210"/>
    </ligand>
</feature>
<feature type="binding site" evidence="11">
    <location>
        <position position="81"/>
    </location>
    <ligand>
        <name>substrate</name>
    </ligand>
</feature>
<dbReference type="InterPro" id="IPR001295">
    <property type="entry name" value="Dihydroorotate_DH_CS"/>
</dbReference>
<dbReference type="InterPro" id="IPR013785">
    <property type="entry name" value="Aldolase_TIM"/>
</dbReference>
<organism evidence="13 14">
    <name type="scientific">Brachybacterium hainanense</name>
    <dbReference type="NCBI Taxonomy" id="1541174"/>
    <lineage>
        <taxon>Bacteria</taxon>
        <taxon>Bacillati</taxon>
        <taxon>Actinomycetota</taxon>
        <taxon>Actinomycetes</taxon>
        <taxon>Micrococcales</taxon>
        <taxon>Dermabacteraceae</taxon>
        <taxon>Brachybacterium</taxon>
    </lineage>
</organism>
<dbReference type="PANTHER" id="PTHR48109">
    <property type="entry name" value="DIHYDROOROTATE DEHYDROGENASE (QUINONE), MITOCHONDRIAL-RELATED"/>
    <property type="match status" value="1"/>
</dbReference>
<keyword evidence="11" id="KW-1003">Cell membrane</keyword>
<evidence type="ECO:0000313" key="14">
    <source>
        <dbReference type="Proteomes" id="UP001589793"/>
    </source>
</evidence>
<keyword evidence="7 11" id="KW-0665">Pyrimidine biosynthesis</keyword>
<feature type="domain" description="Dihydroorotate dehydrogenase catalytic" evidence="12">
    <location>
        <begin position="64"/>
        <end position="360"/>
    </location>
</feature>
<evidence type="ECO:0000256" key="11">
    <source>
        <dbReference type="HAMAP-Rule" id="MF_00225"/>
    </source>
</evidence>
<dbReference type="NCBIfam" id="NF003648">
    <property type="entry name" value="PRK05286.2-1"/>
    <property type="match status" value="1"/>
</dbReference>
<comment type="catalytic activity">
    <reaction evidence="10 11">
        <text>(S)-dihydroorotate + a quinone = orotate + a quinol</text>
        <dbReference type="Rhea" id="RHEA:30187"/>
        <dbReference type="ChEBI" id="CHEBI:24646"/>
        <dbReference type="ChEBI" id="CHEBI:30839"/>
        <dbReference type="ChEBI" id="CHEBI:30864"/>
        <dbReference type="ChEBI" id="CHEBI:132124"/>
        <dbReference type="EC" id="1.3.5.2"/>
    </reaction>
</comment>
<name>A0ABV6RB90_9MICO</name>
<evidence type="ECO:0000259" key="12">
    <source>
        <dbReference type="Pfam" id="PF01180"/>
    </source>
</evidence>
<evidence type="ECO:0000256" key="10">
    <source>
        <dbReference type="ARBA" id="ARBA00048639"/>
    </source>
</evidence>
<dbReference type="EC" id="1.3.5.2" evidence="11"/>
<dbReference type="PANTHER" id="PTHR48109:SF4">
    <property type="entry name" value="DIHYDROOROTATE DEHYDROGENASE (QUINONE), MITOCHONDRIAL"/>
    <property type="match status" value="1"/>
</dbReference>
<dbReference type="GO" id="GO:0106430">
    <property type="term" value="F:dihydroorotate dehydrogenase (quinone) activity"/>
    <property type="evidence" value="ECO:0007669"/>
    <property type="project" value="UniProtKB-EC"/>
</dbReference>
<dbReference type="NCBIfam" id="NF003652">
    <property type="entry name" value="PRK05286.2-5"/>
    <property type="match status" value="1"/>
</dbReference>
<comment type="cofactor">
    <cofactor evidence="11">
        <name>FMN</name>
        <dbReference type="ChEBI" id="CHEBI:58210"/>
    </cofactor>
    <text evidence="11">Binds 1 FMN per subunit.</text>
</comment>
<feature type="binding site" evidence="11">
    <location>
        <position position="321"/>
    </location>
    <ligand>
        <name>FMN</name>
        <dbReference type="ChEBI" id="CHEBI:58210"/>
    </ligand>
</feature>
<dbReference type="Proteomes" id="UP001589793">
    <property type="component" value="Unassembled WGS sequence"/>
</dbReference>
<feature type="binding site" evidence="11">
    <location>
        <begin position="77"/>
        <end position="81"/>
    </location>
    <ligand>
        <name>FMN</name>
        <dbReference type="ChEBI" id="CHEBI:58210"/>
    </ligand>
</feature>
<comment type="subunit">
    <text evidence="11">Monomer.</text>
</comment>
<keyword evidence="6 11" id="KW-0288">FMN</keyword>
<comment type="caution">
    <text evidence="13">The sequence shown here is derived from an EMBL/GenBank/DDBJ whole genome shotgun (WGS) entry which is preliminary data.</text>
</comment>
<feature type="binding site" evidence="11">
    <location>
        <begin position="266"/>
        <end position="267"/>
    </location>
    <ligand>
        <name>substrate</name>
    </ligand>
</feature>
<comment type="subcellular location">
    <subcellularLocation>
        <location evidence="11">Cell membrane</location>
        <topology evidence="11">Peripheral membrane protein</topology>
    </subcellularLocation>
    <subcellularLocation>
        <location evidence="2">Membrane</location>
    </subcellularLocation>
</comment>
<feature type="binding site" evidence="11">
    <location>
        <position position="237"/>
    </location>
    <ligand>
        <name>FMN</name>
        <dbReference type="ChEBI" id="CHEBI:58210"/>
    </ligand>
</feature>
<feature type="binding site" evidence="11">
    <location>
        <begin position="126"/>
        <end position="130"/>
    </location>
    <ligand>
        <name>substrate</name>
    </ligand>
</feature>
<comment type="function">
    <text evidence="1 11">Catalyzes the conversion of dihydroorotate to orotate with quinone as electron acceptor.</text>
</comment>
<feature type="active site" description="Nucleophile" evidence="11">
    <location>
        <position position="195"/>
    </location>
</feature>
<dbReference type="PROSITE" id="PS00912">
    <property type="entry name" value="DHODEHASE_2"/>
    <property type="match status" value="1"/>
</dbReference>
<proteinExistence type="inferred from homology"/>
<dbReference type="CDD" id="cd04738">
    <property type="entry name" value="DHOD_2_like"/>
    <property type="match status" value="1"/>
</dbReference>
<dbReference type="Gene3D" id="3.20.20.70">
    <property type="entry name" value="Aldolase class I"/>
    <property type="match status" value="1"/>
</dbReference>
<evidence type="ECO:0000313" key="13">
    <source>
        <dbReference type="EMBL" id="MFC0674261.1"/>
    </source>
</evidence>
<feature type="binding site" evidence="11">
    <location>
        <position position="192"/>
    </location>
    <ligand>
        <name>substrate</name>
    </ligand>
</feature>
<accession>A0ABV6RB90</accession>
<evidence type="ECO:0000256" key="5">
    <source>
        <dbReference type="ARBA" id="ARBA00022630"/>
    </source>
</evidence>
<dbReference type="InterPro" id="IPR005720">
    <property type="entry name" value="Dihydroorotate_DH_cat"/>
</dbReference>
<dbReference type="HAMAP" id="MF_00225">
    <property type="entry name" value="DHO_dh_type2"/>
    <property type="match status" value="1"/>
</dbReference>
<dbReference type="InterPro" id="IPR005719">
    <property type="entry name" value="Dihydroorotate_DH_2"/>
</dbReference>
<evidence type="ECO:0000256" key="8">
    <source>
        <dbReference type="ARBA" id="ARBA00023002"/>
    </source>
</evidence>
<dbReference type="NCBIfam" id="TIGR01036">
    <property type="entry name" value="pyrD_sub2"/>
    <property type="match status" value="1"/>
</dbReference>
<evidence type="ECO:0000256" key="7">
    <source>
        <dbReference type="ARBA" id="ARBA00022975"/>
    </source>
</evidence>
<feature type="binding site" evidence="11">
    <location>
        <position position="101"/>
    </location>
    <ligand>
        <name>FMN</name>
        <dbReference type="ChEBI" id="CHEBI:58210"/>
    </ligand>
</feature>
<evidence type="ECO:0000256" key="9">
    <source>
        <dbReference type="ARBA" id="ARBA00023136"/>
    </source>
</evidence>
<dbReference type="RefSeq" id="WP_376980195.1">
    <property type="nucleotide sequence ID" value="NZ_JBHLSV010000010.1"/>
</dbReference>
<feature type="binding site" evidence="11">
    <location>
        <position position="192"/>
    </location>
    <ligand>
        <name>FMN</name>
        <dbReference type="ChEBI" id="CHEBI:58210"/>
    </ligand>
</feature>